<dbReference type="Gene3D" id="1.10.565.10">
    <property type="entry name" value="Retinoid X Receptor"/>
    <property type="match status" value="1"/>
</dbReference>
<dbReference type="InterPro" id="IPR000536">
    <property type="entry name" value="Nucl_hrmn_rcpt_lig-bd"/>
</dbReference>
<dbReference type="SUPFAM" id="SSF48508">
    <property type="entry name" value="Nuclear receptor ligand-binding domain"/>
    <property type="match status" value="1"/>
</dbReference>
<proteinExistence type="predicted"/>
<keyword evidence="3" id="KW-1185">Reference proteome</keyword>
<dbReference type="GO" id="GO:0043565">
    <property type="term" value="F:sequence-specific DNA binding"/>
    <property type="evidence" value="ECO:0007669"/>
    <property type="project" value="InterPro"/>
</dbReference>
<dbReference type="GO" id="GO:0003700">
    <property type="term" value="F:DNA-binding transcription factor activity"/>
    <property type="evidence" value="ECO:0000318"/>
    <property type="project" value="GO_Central"/>
</dbReference>
<protein>
    <submittedName>
        <fullName evidence="2">Nuclear receptor</fullName>
    </submittedName>
</protein>
<dbReference type="EnsemblMetazoa" id="PPA05564.1">
    <property type="protein sequence ID" value="PPA05564.1"/>
    <property type="gene ID" value="WBGene00095118"/>
</dbReference>
<dbReference type="PROSITE" id="PS51030">
    <property type="entry name" value="NUCLEAR_REC_DBD_2"/>
    <property type="match status" value="1"/>
</dbReference>
<accession>A0A8R1U6D6</accession>
<reference evidence="3" key="1">
    <citation type="journal article" date="2008" name="Nat. Genet.">
        <title>The Pristionchus pacificus genome provides a unique perspective on nematode lifestyle and parasitism.</title>
        <authorList>
            <person name="Dieterich C."/>
            <person name="Clifton S.W."/>
            <person name="Schuster L.N."/>
            <person name="Chinwalla A."/>
            <person name="Delehaunty K."/>
            <person name="Dinkelacker I."/>
            <person name="Fulton L."/>
            <person name="Fulton R."/>
            <person name="Godfrey J."/>
            <person name="Minx P."/>
            <person name="Mitreva M."/>
            <person name="Roeseler W."/>
            <person name="Tian H."/>
            <person name="Witte H."/>
            <person name="Yang S.P."/>
            <person name="Wilson R.K."/>
            <person name="Sommer R.J."/>
        </authorList>
    </citation>
    <scope>NUCLEOTIDE SEQUENCE [LARGE SCALE GENOMIC DNA]</scope>
    <source>
        <strain evidence="3">PS312</strain>
    </source>
</reference>
<dbReference type="SMART" id="SM00430">
    <property type="entry name" value="HOLI"/>
    <property type="match status" value="1"/>
</dbReference>
<dbReference type="PANTHER" id="PTHR46011:SF6">
    <property type="entry name" value="HIGH ZINC ACTIVATED NUCLEAR RECEPTOR PROTEIN"/>
    <property type="match status" value="1"/>
</dbReference>
<dbReference type="SMART" id="SM00399">
    <property type="entry name" value="ZnF_C4"/>
    <property type="match status" value="1"/>
</dbReference>
<dbReference type="Pfam" id="PF00104">
    <property type="entry name" value="Hormone_recep"/>
    <property type="match status" value="1"/>
</dbReference>
<dbReference type="Gene3D" id="3.30.50.10">
    <property type="entry name" value="Erythroid Transcription Factor GATA-1, subunit A"/>
    <property type="match status" value="1"/>
</dbReference>
<dbReference type="InterPro" id="IPR013088">
    <property type="entry name" value="Znf_NHR/GATA"/>
</dbReference>
<evidence type="ECO:0000256" key="1">
    <source>
        <dbReference type="SAM" id="MobiDB-lite"/>
    </source>
</evidence>
<feature type="region of interest" description="Disordered" evidence="1">
    <location>
        <begin position="83"/>
        <end position="117"/>
    </location>
</feature>
<feature type="compositionally biased region" description="Basic and acidic residues" evidence="1">
    <location>
        <begin position="87"/>
        <end position="115"/>
    </location>
</feature>
<reference evidence="2" key="2">
    <citation type="submission" date="2022-06" db="UniProtKB">
        <authorList>
            <consortium name="EnsemblMetazoa"/>
        </authorList>
    </citation>
    <scope>IDENTIFICATION</scope>
    <source>
        <strain evidence="2">PS312</strain>
    </source>
</reference>
<dbReference type="SUPFAM" id="SSF57716">
    <property type="entry name" value="Glucocorticoid receptor-like (DNA-binding domain)"/>
    <property type="match status" value="1"/>
</dbReference>
<name>A0A454XMD7_PRIPA</name>
<dbReference type="PROSITE" id="PS51843">
    <property type="entry name" value="NR_LBD"/>
    <property type="match status" value="1"/>
</dbReference>
<dbReference type="InterPro" id="IPR035500">
    <property type="entry name" value="NHR-like_dom_sf"/>
</dbReference>
<dbReference type="InterPro" id="IPR001628">
    <property type="entry name" value="Znf_hrmn_rcpt"/>
</dbReference>
<dbReference type="GO" id="GO:0008270">
    <property type="term" value="F:zinc ion binding"/>
    <property type="evidence" value="ECO:0007669"/>
    <property type="project" value="InterPro"/>
</dbReference>
<evidence type="ECO:0000313" key="3">
    <source>
        <dbReference type="Proteomes" id="UP000005239"/>
    </source>
</evidence>
<dbReference type="Pfam" id="PF00105">
    <property type="entry name" value="zf-C4"/>
    <property type="match status" value="1"/>
</dbReference>
<organism evidence="2 3">
    <name type="scientific">Pristionchus pacificus</name>
    <name type="common">Parasitic nematode worm</name>
    <dbReference type="NCBI Taxonomy" id="54126"/>
    <lineage>
        <taxon>Eukaryota</taxon>
        <taxon>Metazoa</taxon>
        <taxon>Ecdysozoa</taxon>
        <taxon>Nematoda</taxon>
        <taxon>Chromadorea</taxon>
        <taxon>Rhabditida</taxon>
        <taxon>Rhabditina</taxon>
        <taxon>Diplogasteromorpha</taxon>
        <taxon>Diplogasteroidea</taxon>
        <taxon>Neodiplogasteridae</taxon>
        <taxon>Pristionchus</taxon>
    </lineage>
</organism>
<gene>
    <name evidence="2" type="primary">WBGene00095118</name>
</gene>
<dbReference type="OrthoDB" id="5789759at2759"/>
<dbReference type="AlphaFoldDB" id="A0A454XMD7"/>
<sequence>MSTKRPAKPKKRFGDCQECLVCGGKTISAHLGMNVCRACSVFYRRSVGKRVYECRSNTGKCEVSKGATCRKCRFERIERLLATSGEGEGKKSTDDSSPDSLKELEGDADHTHRCEASSSSSANECATAQPRQIVERIRSSYKTMCQIRLTSELLIRPDPPHPLLMNEDDCPYAQATFGTMQSSNRILLTSILGFGKSAFPELADLSKQLQWTLAVNFLYRFGPFESSYRADKLFPQYPDRIFAGFTYWLTHNYDEHYFSDCPNPIDKEHVMSSMHNHCKTHHTNFRTFMRRLKLTETEFLYLSALLFWTTDNLDVPDTLSAIAAQHRAAIMQELHVYFKEELRMDNYAARLGELLTAIQMFDKIDAVKENFEFLRLVNVFSEDSFVYRVLRDEAPQLDA</sequence>
<dbReference type="PANTHER" id="PTHR46011">
    <property type="entry name" value="NUCLEAR HORMONE RECEPTOR FAMILY MEMBER NHR-86-RELATED"/>
    <property type="match status" value="1"/>
</dbReference>
<dbReference type="GO" id="GO:0005634">
    <property type="term" value="C:nucleus"/>
    <property type="evidence" value="ECO:0000318"/>
    <property type="project" value="GO_Central"/>
</dbReference>
<evidence type="ECO:0000313" key="2">
    <source>
        <dbReference type="EnsemblMetazoa" id="PPA05564.1"/>
    </source>
</evidence>
<dbReference type="Proteomes" id="UP000005239">
    <property type="component" value="Unassembled WGS sequence"/>
</dbReference>
<accession>A0A454XMD7</accession>